<sequence length="152" mass="17149">MPLRKAKVDELDTIYAMGFDVWNGGLGFEQYLAGCRDSGKYRSGTWYVLAQGEQIVASLIVYSRMFGLEDGCFGIGSLATLPEQRNKGYGAEIVNLVKAELFNNQQAKAIYLHCDIDHRYYEKLGFCRLQGSDCMCISTDPLVYERPLPAYF</sequence>
<dbReference type="InterPro" id="IPR016181">
    <property type="entry name" value="Acyl_CoA_acyltransferase"/>
</dbReference>
<dbReference type="KEGG" id="vfl:AL536_03435"/>
<dbReference type="AlphaFoldDB" id="A0AAX2LXY2"/>
<dbReference type="SUPFAM" id="SSF55729">
    <property type="entry name" value="Acyl-CoA N-acyltransferases (Nat)"/>
    <property type="match status" value="1"/>
</dbReference>
<evidence type="ECO:0000313" key="4">
    <source>
        <dbReference type="Proteomes" id="UP000057088"/>
    </source>
</evidence>
<reference evidence="3 5" key="3">
    <citation type="submission" date="2018-06" db="EMBL/GenBank/DDBJ databases">
        <authorList>
            <consortium name="Pathogen Informatics"/>
            <person name="Doyle S."/>
        </authorList>
    </citation>
    <scope>NUCLEOTIDE SEQUENCE [LARGE SCALE GENOMIC DNA]</scope>
    <source>
        <strain evidence="3 5">NCTC11327</strain>
    </source>
</reference>
<dbReference type="GeneID" id="29384369"/>
<reference evidence="4" key="1">
    <citation type="submission" date="2015-12" db="EMBL/GenBank/DDBJ databases">
        <title>FDA dAtabase for Regulatory Grade micrObial Sequences (FDA-ARGOS): Supporting development and validation of Infectious Disease Dx tests.</title>
        <authorList>
            <person name="Hoffmann M."/>
            <person name="Allard M."/>
            <person name="Evans P."/>
            <person name="Brown E."/>
            <person name="Tallon L.J."/>
            <person name="Sadzewicz L."/>
            <person name="Sengamalay N."/>
            <person name="Ott S."/>
            <person name="Godinez A."/>
            <person name="Nagaraj S."/>
            <person name="Vyas G."/>
            <person name="Aluvathingal J."/>
            <person name="Nadendla S."/>
            <person name="Geyer C."/>
            <person name="Sichtig H."/>
        </authorList>
    </citation>
    <scope>NUCLEOTIDE SEQUENCE [LARGE SCALE GENOMIC DNA]</scope>
    <source>
        <strain evidence="4">ATCC 33809</strain>
    </source>
</reference>
<accession>A0AAX2LXY2</accession>
<dbReference type="Pfam" id="PF00583">
    <property type="entry name" value="Acetyltransf_1"/>
    <property type="match status" value="1"/>
</dbReference>
<dbReference type="RefSeq" id="WP_061055617.1">
    <property type="nucleotide sequence ID" value="NZ_CABLBX010000012.1"/>
</dbReference>
<gene>
    <name evidence="2" type="ORF">AL536_03435</name>
    <name evidence="3" type="ORF">NCTC11327_04273</name>
</gene>
<evidence type="ECO:0000259" key="1">
    <source>
        <dbReference type="PROSITE" id="PS51186"/>
    </source>
</evidence>
<dbReference type="PROSITE" id="PS51186">
    <property type="entry name" value="GNAT"/>
    <property type="match status" value="1"/>
</dbReference>
<keyword evidence="4" id="KW-1185">Reference proteome</keyword>
<dbReference type="Proteomes" id="UP000057088">
    <property type="component" value="Chromosome 1"/>
</dbReference>
<protein>
    <submittedName>
        <fullName evidence="2">N-acetyltransferase</fullName>
    </submittedName>
    <submittedName>
        <fullName evidence="3">Predicted acetyltransferase</fullName>
    </submittedName>
</protein>
<dbReference type="Gene3D" id="3.40.630.30">
    <property type="match status" value="1"/>
</dbReference>
<name>A0AAX2LXY2_VIBFL</name>
<organism evidence="3 5">
    <name type="scientific">Vibrio fluvialis</name>
    <dbReference type="NCBI Taxonomy" id="676"/>
    <lineage>
        <taxon>Bacteria</taxon>
        <taxon>Pseudomonadati</taxon>
        <taxon>Pseudomonadota</taxon>
        <taxon>Gammaproteobacteria</taxon>
        <taxon>Vibrionales</taxon>
        <taxon>Vibrionaceae</taxon>
        <taxon>Vibrio</taxon>
    </lineage>
</organism>
<dbReference type="CDD" id="cd04301">
    <property type="entry name" value="NAT_SF"/>
    <property type="match status" value="1"/>
</dbReference>
<evidence type="ECO:0000313" key="2">
    <source>
        <dbReference type="EMBL" id="AMF92544.1"/>
    </source>
</evidence>
<dbReference type="EMBL" id="CP014034">
    <property type="protein sequence ID" value="AMF92544.1"/>
    <property type="molecule type" value="Genomic_DNA"/>
</dbReference>
<dbReference type="InterPro" id="IPR000182">
    <property type="entry name" value="GNAT_dom"/>
</dbReference>
<dbReference type="EMBL" id="UHIP01000002">
    <property type="protein sequence ID" value="SUQ27398.1"/>
    <property type="molecule type" value="Genomic_DNA"/>
</dbReference>
<reference evidence="2" key="2">
    <citation type="submission" date="2018-01" db="EMBL/GenBank/DDBJ databases">
        <title>FDA dAtabase for Regulatory Grade micrObial Sequences (FDA-ARGOS): Supporting development and validation of Infectious Disease Dx tests.</title>
        <authorList>
            <person name="Hoffmann M."/>
            <person name="Allard M."/>
            <person name="Evans P."/>
            <person name="Brown E."/>
            <person name="Tallon L."/>
            <person name="Sadzewicz L."/>
            <person name="Sengamalay N."/>
            <person name="Ott S."/>
            <person name="Godinez A."/>
            <person name="Nagaraj S."/>
            <person name="Vyas G."/>
            <person name="Aluvathingal J."/>
            <person name="Nadendla S."/>
            <person name="Geyer C."/>
            <person name="Sichtig H."/>
        </authorList>
    </citation>
    <scope>NUCLEOTIDE SEQUENCE</scope>
    <source>
        <strain evidence="2">ATCC 33809</strain>
    </source>
</reference>
<evidence type="ECO:0000313" key="3">
    <source>
        <dbReference type="EMBL" id="SUQ27398.1"/>
    </source>
</evidence>
<evidence type="ECO:0000313" key="5">
    <source>
        <dbReference type="Proteomes" id="UP000254626"/>
    </source>
</evidence>
<dbReference type="GO" id="GO:0016747">
    <property type="term" value="F:acyltransferase activity, transferring groups other than amino-acyl groups"/>
    <property type="evidence" value="ECO:0007669"/>
    <property type="project" value="InterPro"/>
</dbReference>
<dbReference type="Proteomes" id="UP000254626">
    <property type="component" value="Unassembled WGS sequence"/>
</dbReference>
<feature type="domain" description="N-acetyltransferase" evidence="1">
    <location>
        <begin position="1"/>
        <end position="149"/>
    </location>
</feature>
<proteinExistence type="predicted"/>